<dbReference type="PROSITE" id="PS52002">
    <property type="entry name" value="SM"/>
    <property type="match status" value="1"/>
</dbReference>
<dbReference type="Gene3D" id="2.30.30.100">
    <property type="match status" value="1"/>
</dbReference>
<evidence type="ECO:0000313" key="5">
    <source>
        <dbReference type="EMBL" id="OLQ10710.1"/>
    </source>
</evidence>
<name>A0A1Q9ETG8_SYMMI</name>
<dbReference type="Pfam" id="PF01423">
    <property type="entry name" value="LSM"/>
    <property type="match status" value="1"/>
</dbReference>
<dbReference type="SUPFAM" id="SSF50182">
    <property type="entry name" value="Sm-like ribonucleoproteins"/>
    <property type="match status" value="1"/>
</dbReference>
<dbReference type="PANTHER" id="PTHR48228">
    <property type="entry name" value="SUCCINYL-COA--D-CITRAMALATE COA-TRANSFERASE"/>
    <property type="match status" value="1"/>
</dbReference>
<dbReference type="OMA" id="FHDSPFY"/>
<feature type="compositionally biased region" description="Basic residues" evidence="3">
    <location>
        <begin position="401"/>
        <end position="412"/>
    </location>
</feature>
<feature type="region of interest" description="Disordered" evidence="3">
    <location>
        <begin position="395"/>
        <end position="419"/>
    </location>
</feature>
<dbReference type="InterPro" id="IPR001163">
    <property type="entry name" value="Sm_dom_euk/arc"/>
</dbReference>
<dbReference type="InterPro" id="IPR044855">
    <property type="entry name" value="CoA-Trfase_III_dom3_sf"/>
</dbReference>
<dbReference type="Pfam" id="PF02515">
    <property type="entry name" value="CoA_transf_3"/>
    <property type="match status" value="1"/>
</dbReference>
<dbReference type="OrthoDB" id="409625at2759"/>
<dbReference type="Gene3D" id="3.30.1540.10">
    <property type="entry name" value="formyl-coa transferase, domain 3"/>
    <property type="match status" value="1"/>
</dbReference>
<dbReference type="GO" id="GO:0003824">
    <property type="term" value="F:catalytic activity"/>
    <property type="evidence" value="ECO:0007669"/>
    <property type="project" value="InterPro"/>
</dbReference>
<dbReference type="InterPro" id="IPR050509">
    <property type="entry name" value="CoA-transferase_III"/>
</dbReference>
<dbReference type="InterPro" id="IPR023606">
    <property type="entry name" value="CoA-Trfase_III_dom_1_sf"/>
</dbReference>
<dbReference type="InterPro" id="IPR010920">
    <property type="entry name" value="LSM_dom_sf"/>
</dbReference>
<dbReference type="InterPro" id="IPR034100">
    <property type="entry name" value="Sm_F"/>
</dbReference>
<protein>
    <recommendedName>
        <fullName evidence="2">Sm protein F</fullName>
    </recommendedName>
</protein>
<gene>
    <name evidence="5" type="primary">Amacr</name>
    <name evidence="5" type="ORF">AK812_SmicGene5547</name>
</gene>
<accession>A0A1Q9ETG8</accession>
<evidence type="ECO:0000313" key="6">
    <source>
        <dbReference type="Proteomes" id="UP000186817"/>
    </source>
</evidence>
<dbReference type="InterPro" id="IPR003673">
    <property type="entry name" value="CoA-Trfase_fam_III"/>
</dbReference>
<evidence type="ECO:0000256" key="2">
    <source>
        <dbReference type="ARBA" id="ARBA00030144"/>
    </source>
</evidence>
<dbReference type="GO" id="GO:0005681">
    <property type="term" value="C:spliceosomal complex"/>
    <property type="evidence" value="ECO:0007669"/>
    <property type="project" value="InterPro"/>
</dbReference>
<dbReference type="InterPro" id="IPR047575">
    <property type="entry name" value="Sm"/>
</dbReference>
<dbReference type="SUPFAM" id="SSF89796">
    <property type="entry name" value="CoA-transferase family III (CaiB/BaiF)"/>
    <property type="match status" value="1"/>
</dbReference>
<dbReference type="GO" id="GO:0003723">
    <property type="term" value="F:RNA binding"/>
    <property type="evidence" value="ECO:0007669"/>
    <property type="project" value="InterPro"/>
</dbReference>
<dbReference type="Gene3D" id="3.40.50.10540">
    <property type="entry name" value="Crotonobetainyl-coa:carnitine coa-transferase, domain 1"/>
    <property type="match status" value="1"/>
</dbReference>
<evidence type="ECO:0000256" key="1">
    <source>
        <dbReference type="ARBA" id="ARBA00008383"/>
    </source>
</evidence>
<sequence length="514" mass="55766">MALHGVRVLELEGIGPCPLAACVLADFGADVVTVCRAQGGQARSQGDPVSRGKRSVAVNIKTAEGVKVVQKIASTVDVFLEPFRPGVVEKLGLGPEVLCSENPGLIYGRMTGYGQGGTEFSSMAGHDNNYLALAGTLDFFRRGDEKPFPPANFAGDYAGGAMMLALGVLLALVERSRSGRGQVIDAAMVDGANYTALPLFKWMQSGLVPVGSDGHVVASDFILCQAPHWSDIYLCKEDPDKKGTHQYVSVQAIEPQFYKVLLNGLGLAAEELPAQYDRKAWPQMKSRFASIFLTKTRDEWAEVFAGTDACCVPVLNASEAAAHPHNRRRHSFEPTPGAPGVYEPAPAPKLSRTPGHVPRPCPVPGSDTREVLLASGYSRQEVDFLFQEGVVAEARSERSRQLPHHPPSKRRRADGQQARNPTLLAAVSGTMATVPVNPKPFLNDLTGKLVLCKLKWGMEYKGSLKSIDPYMNLQLLNTEEWVDGSFRGNLGEVFIRCNNVLYIRGMADEESDMD</sequence>
<feature type="region of interest" description="Disordered" evidence="3">
    <location>
        <begin position="322"/>
        <end position="364"/>
    </location>
</feature>
<dbReference type="Proteomes" id="UP000186817">
    <property type="component" value="Unassembled WGS sequence"/>
</dbReference>
<organism evidence="5 6">
    <name type="scientific">Symbiodinium microadriaticum</name>
    <name type="common">Dinoflagellate</name>
    <name type="synonym">Zooxanthella microadriatica</name>
    <dbReference type="NCBI Taxonomy" id="2951"/>
    <lineage>
        <taxon>Eukaryota</taxon>
        <taxon>Sar</taxon>
        <taxon>Alveolata</taxon>
        <taxon>Dinophyceae</taxon>
        <taxon>Suessiales</taxon>
        <taxon>Symbiodiniaceae</taxon>
        <taxon>Symbiodinium</taxon>
    </lineage>
</organism>
<dbReference type="PANTHER" id="PTHR48228:SF5">
    <property type="entry name" value="ALPHA-METHYLACYL-COA RACEMASE"/>
    <property type="match status" value="1"/>
</dbReference>
<comment type="caution">
    <text evidence="5">The sequence shown here is derived from an EMBL/GenBank/DDBJ whole genome shotgun (WGS) entry which is preliminary data.</text>
</comment>
<dbReference type="CDD" id="cd01722">
    <property type="entry name" value="Sm_F"/>
    <property type="match status" value="1"/>
</dbReference>
<dbReference type="GO" id="GO:0000398">
    <property type="term" value="P:mRNA splicing, via spliceosome"/>
    <property type="evidence" value="ECO:0007669"/>
    <property type="project" value="InterPro"/>
</dbReference>
<dbReference type="EMBL" id="LSRX01000073">
    <property type="protein sequence ID" value="OLQ10710.1"/>
    <property type="molecule type" value="Genomic_DNA"/>
</dbReference>
<reference evidence="5 6" key="1">
    <citation type="submission" date="2016-02" db="EMBL/GenBank/DDBJ databases">
        <title>Genome analysis of coral dinoflagellate symbionts highlights evolutionary adaptations to a symbiotic lifestyle.</title>
        <authorList>
            <person name="Aranda M."/>
            <person name="Li Y."/>
            <person name="Liew Y.J."/>
            <person name="Baumgarten S."/>
            <person name="Simakov O."/>
            <person name="Wilson M."/>
            <person name="Piel J."/>
            <person name="Ashoor H."/>
            <person name="Bougouffa S."/>
            <person name="Bajic V.B."/>
            <person name="Ryu T."/>
            <person name="Ravasi T."/>
            <person name="Bayer T."/>
            <person name="Micklem G."/>
            <person name="Kim H."/>
            <person name="Bhak J."/>
            <person name="Lajeunesse T.C."/>
            <person name="Voolstra C.R."/>
        </authorList>
    </citation>
    <scope>NUCLEOTIDE SEQUENCE [LARGE SCALE GENOMIC DNA]</scope>
    <source>
        <strain evidence="5 6">CCMP2467</strain>
    </source>
</reference>
<feature type="domain" description="Sm" evidence="4">
    <location>
        <begin position="437"/>
        <end position="509"/>
    </location>
</feature>
<evidence type="ECO:0000259" key="4">
    <source>
        <dbReference type="PROSITE" id="PS52002"/>
    </source>
</evidence>
<keyword evidence="6" id="KW-1185">Reference proteome</keyword>
<comment type="similarity">
    <text evidence="1">Belongs to the CoA-transferase III family.</text>
</comment>
<proteinExistence type="inferred from homology"/>
<dbReference type="SMART" id="SM00651">
    <property type="entry name" value="Sm"/>
    <property type="match status" value="1"/>
</dbReference>
<dbReference type="AlphaFoldDB" id="A0A1Q9ETG8"/>
<evidence type="ECO:0000256" key="3">
    <source>
        <dbReference type="SAM" id="MobiDB-lite"/>
    </source>
</evidence>